<dbReference type="PANTHER" id="PTHR43628">
    <property type="entry name" value="ACTIVATOR OF C KINASE PROTEIN 1-RELATED"/>
    <property type="match status" value="1"/>
</dbReference>
<dbReference type="AlphaFoldDB" id="A0A7X0B160"/>
<dbReference type="InterPro" id="IPR006597">
    <property type="entry name" value="Sel1-like"/>
</dbReference>
<keyword evidence="3" id="KW-1185">Reference proteome</keyword>
<feature type="chain" id="PRO_5031189259" description="Sel1 repeat family protein" evidence="1">
    <location>
        <begin position="26"/>
        <end position="284"/>
    </location>
</feature>
<dbReference type="Pfam" id="PF08238">
    <property type="entry name" value="Sel1"/>
    <property type="match status" value="4"/>
</dbReference>
<reference evidence="2 3" key="1">
    <citation type="submission" date="2020-08" db="EMBL/GenBank/DDBJ databases">
        <title>Genomic Encyclopedia of Type Strains, Phase IV (KMG-IV): sequencing the most valuable type-strain genomes for metagenomic binning, comparative biology and taxonomic classification.</title>
        <authorList>
            <person name="Goeker M."/>
        </authorList>
    </citation>
    <scope>NUCLEOTIDE SEQUENCE [LARGE SCALE GENOMIC DNA]</scope>
    <source>
        <strain evidence="2 3">DSM 22198</strain>
    </source>
</reference>
<sequence>MAGWSRTSRALIMAVWAAAGLTASAGTAGATTTGTGTPPSSSTLVAQSTAQSPLDQGIAAFEAGREADAVALLTPLAERGDAEAQTYLGWIYEEPSVTIAGQGSRPRFIHDNTKARAWYEKAAAQGQAHALNNLGSLYFLGRGVPQDPAKGLALFKRAAAKGDLQAQKNLAAIYSYGFGVLKEPQEGFKWAVRAAEQGDEDAMYNLSVLYDAGEGAPHDPLAAYILLGLSHVKTSDAAILKARLERQLSAEQRDSAWAKVADWHAGTPLPLPLHAQGLLHPAGD</sequence>
<dbReference type="InterPro" id="IPR011990">
    <property type="entry name" value="TPR-like_helical_dom_sf"/>
</dbReference>
<dbReference type="PANTHER" id="PTHR43628:SF1">
    <property type="entry name" value="CHITIN SYNTHASE REGULATORY FACTOR 2-RELATED"/>
    <property type="match status" value="1"/>
</dbReference>
<gene>
    <name evidence="2" type="ORF">FHS74_004455</name>
</gene>
<dbReference type="RefSeq" id="WP_211106483.1">
    <property type="nucleotide sequence ID" value="NZ_JACIIZ010000014.1"/>
</dbReference>
<evidence type="ECO:0008006" key="4">
    <source>
        <dbReference type="Google" id="ProtNLM"/>
    </source>
</evidence>
<comment type="caution">
    <text evidence="2">The sequence shown here is derived from an EMBL/GenBank/DDBJ whole genome shotgun (WGS) entry which is preliminary data.</text>
</comment>
<evidence type="ECO:0000313" key="2">
    <source>
        <dbReference type="EMBL" id="MBB6253879.1"/>
    </source>
</evidence>
<keyword evidence="1" id="KW-0732">Signal</keyword>
<dbReference type="InterPro" id="IPR052945">
    <property type="entry name" value="Mitotic_Regulator"/>
</dbReference>
<feature type="signal peptide" evidence="1">
    <location>
        <begin position="1"/>
        <end position="25"/>
    </location>
</feature>
<evidence type="ECO:0000256" key="1">
    <source>
        <dbReference type="SAM" id="SignalP"/>
    </source>
</evidence>
<accession>A0A7X0B160</accession>
<evidence type="ECO:0000313" key="3">
    <source>
        <dbReference type="Proteomes" id="UP000539175"/>
    </source>
</evidence>
<dbReference type="EMBL" id="JACIIZ010000014">
    <property type="protein sequence ID" value="MBB6253879.1"/>
    <property type="molecule type" value="Genomic_DNA"/>
</dbReference>
<dbReference type="SMART" id="SM00671">
    <property type="entry name" value="SEL1"/>
    <property type="match status" value="4"/>
</dbReference>
<proteinExistence type="predicted"/>
<protein>
    <recommendedName>
        <fullName evidence="4">Sel1 repeat family protein</fullName>
    </recommendedName>
</protein>
<organism evidence="2 3">
    <name type="scientific">Nitrospirillum iridis</name>
    <dbReference type="NCBI Taxonomy" id="765888"/>
    <lineage>
        <taxon>Bacteria</taxon>
        <taxon>Pseudomonadati</taxon>
        <taxon>Pseudomonadota</taxon>
        <taxon>Alphaproteobacteria</taxon>
        <taxon>Rhodospirillales</taxon>
        <taxon>Azospirillaceae</taxon>
        <taxon>Nitrospirillum</taxon>
    </lineage>
</organism>
<dbReference type="SUPFAM" id="SSF81901">
    <property type="entry name" value="HCP-like"/>
    <property type="match status" value="1"/>
</dbReference>
<dbReference type="Gene3D" id="1.25.40.10">
    <property type="entry name" value="Tetratricopeptide repeat domain"/>
    <property type="match status" value="2"/>
</dbReference>
<name>A0A7X0B160_9PROT</name>
<dbReference type="Proteomes" id="UP000539175">
    <property type="component" value="Unassembled WGS sequence"/>
</dbReference>